<evidence type="ECO:0000256" key="1">
    <source>
        <dbReference type="PROSITE-ProRule" id="PRU00339"/>
    </source>
</evidence>
<dbReference type="PANTHER" id="PTHR44809">
    <property type="match status" value="1"/>
</dbReference>
<dbReference type="SMART" id="SM00028">
    <property type="entry name" value="TPR"/>
    <property type="match status" value="3"/>
</dbReference>
<keyword evidence="1" id="KW-0802">TPR repeat</keyword>
<dbReference type="InterPro" id="IPR011990">
    <property type="entry name" value="TPR-like_helical_dom_sf"/>
</dbReference>
<evidence type="ECO:0000313" key="2">
    <source>
        <dbReference type="EMBL" id="PIM52342.1"/>
    </source>
</evidence>
<keyword evidence="3" id="KW-1185">Reference proteome</keyword>
<organism evidence="2 3">
    <name type="scientific">Roseateles chitinivorans</name>
    <dbReference type="NCBI Taxonomy" id="2917965"/>
    <lineage>
        <taxon>Bacteria</taxon>
        <taxon>Pseudomonadati</taxon>
        <taxon>Pseudomonadota</taxon>
        <taxon>Betaproteobacteria</taxon>
        <taxon>Burkholderiales</taxon>
        <taxon>Sphaerotilaceae</taxon>
        <taxon>Roseateles</taxon>
    </lineage>
</organism>
<proteinExistence type="predicted"/>
<accession>A0A2G9C7M9</accession>
<dbReference type="PROSITE" id="PS50005">
    <property type="entry name" value="TPR"/>
    <property type="match status" value="1"/>
</dbReference>
<gene>
    <name evidence="2" type="ORF">CS062_14920</name>
</gene>
<evidence type="ECO:0000313" key="3">
    <source>
        <dbReference type="Proteomes" id="UP000231501"/>
    </source>
</evidence>
<dbReference type="Gene3D" id="1.25.40.10">
    <property type="entry name" value="Tetratricopeptide repeat domain"/>
    <property type="match status" value="2"/>
</dbReference>
<dbReference type="Proteomes" id="UP000231501">
    <property type="component" value="Unassembled WGS sequence"/>
</dbReference>
<dbReference type="Pfam" id="PF13432">
    <property type="entry name" value="TPR_16"/>
    <property type="match status" value="1"/>
</dbReference>
<comment type="caution">
    <text evidence="2">The sequence shown here is derived from an EMBL/GenBank/DDBJ whole genome shotgun (WGS) entry which is preliminary data.</text>
</comment>
<dbReference type="InterPro" id="IPR052943">
    <property type="entry name" value="TMTC_O-mannosyl-trnsfr"/>
</dbReference>
<dbReference type="AlphaFoldDB" id="A0A2G9C7M9"/>
<protein>
    <submittedName>
        <fullName evidence="2">Uncharacterized protein</fullName>
    </submittedName>
</protein>
<dbReference type="SUPFAM" id="SSF48452">
    <property type="entry name" value="TPR-like"/>
    <property type="match status" value="1"/>
</dbReference>
<name>A0A2G9C7M9_9BURK</name>
<dbReference type="EMBL" id="PEOG01000039">
    <property type="protein sequence ID" value="PIM52342.1"/>
    <property type="molecule type" value="Genomic_DNA"/>
</dbReference>
<dbReference type="PANTHER" id="PTHR44809:SF1">
    <property type="entry name" value="PROTEIN O-MANNOSYL-TRANSFERASE TMTC1"/>
    <property type="match status" value="1"/>
</dbReference>
<reference evidence="2 3" key="1">
    <citation type="submission" date="2017-11" db="EMBL/GenBank/DDBJ databases">
        <title>Draft genome sequence of Mitsuaria sp. HWN-4.</title>
        <authorList>
            <person name="Gundlapally S.R."/>
        </authorList>
    </citation>
    <scope>NUCLEOTIDE SEQUENCE [LARGE SCALE GENOMIC DNA]</scope>
    <source>
        <strain evidence="2 3">HWN-4</strain>
    </source>
</reference>
<feature type="repeat" description="TPR" evidence="1">
    <location>
        <begin position="293"/>
        <end position="326"/>
    </location>
</feature>
<dbReference type="InterPro" id="IPR019734">
    <property type="entry name" value="TPR_rpt"/>
</dbReference>
<sequence>MVSSGPVRGRIGETVMGTIHAIHEVHPAVPATTRGPARPARMPGWRAKLQSATRGASLALVAALVLTGCASVSDESTLPKVDTAPLIHDELFPPSRDVIDPAQVMTMSPKMREFLRARLPNAGSGTLMTETRDMRHMLLDALYTRGELQLEYDAETTRTAAEAFDAKAGNCLSLAMMTAVFAREAGLPIMFRQIYDEEQWSRVGDLQVISSHVNIALGRRKTEFRVIGNDEPSLVVDFLPGAQISRQRAMPLEERTIVAMYFNNRAAELMAQAQLDRAYWFARAAWLHEPRLLSALNTLGVIYRRHGDTALAERAFRAVLAREPANVQAMANLAQALRLQGRLAEAEQLETRLAQIQPYPPFKFFDLGVAAMKTGEYAKARDFFAKEIERSAYYHEFHFWMALANVGLGKWDTVREELAKAEEYSVTQPQRRLYAAKLESLKARMERTSTKLR</sequence>